<protein>
    <recommendedName>
        <fullName evidence="4">Pentatricopeptide repeat domain-containing protein</fullName>
    </recommendedName>
</protein>
<reference evidence="2 3" key="1">
    <citation type="journal article" date="2011" name="PLoS Genet.">
        <title>Finished genome of the fungal wheat pathogen Mycosphaerella graminicola reveals dispensome structure, chromosome plasticity, and stealth pathogenesis.</title>
        <authorList>
            <person name="Goodwin S.B."/>
            <person name="Ben M'barek S."/>
            <person name="Dhillon B."/>
            <person name="Wittenberg A.H.J."/>
            <person name="Crane C.F."/>
            <person name="Hane J.K."/>
            <person name="Foster A.J."/>
            <person name="Van der Lee T.A.J."/>
            <person name="Grimwood J."/>
            <person name="Aerts A."/>
            <person name="Antoniw J."/>
            <person name="Bailey A."/>
            <person name="Bluhm B."/>
            <person name="Bowler J."/>
            <person name="Bristow J."/>
            <person name="van der Burgt A."/>
            <person name="Canto-Canche B."/>
            <person name="Churchill A.C.L."/>
            <person name="Conde-Ferraez L."/>
            <person name="Cools H.J."/>
            <person name="Coutinho P.M."/>
            <person name="Csukai M."/>
            <person name="Dehal P."/>
            <person name="De Wit P."/>
            <person name="Donzelli B."/>
            <person name="van de Geest H.C."/>
            <person name="van Ham R.C.H.J."/>
            <person name="Hammond-Kosack K.E."/>
            <person name="Henrissat B."/>
            <person name="Kilian A."/>
            <person name="Kobayashi A.K."/>
            <person name="Koopmann E."/>
            <person name="Kourmpetis Y."/>
            <person name="Kuzniar A."/>
            <person name="Lindquist E."/>
            <person name="Lombard V."/>
            <person name="Maliepaard C."/>
            <person name="Martins N."/>
            <person name="Mehrabi R."/>
            <person name="Nap J.P.H."/>
            <person name="Ponomarenko A."/>
            <person name="Rudd J.J."/>
            <person name="Salamov A."/>
            <person name="Schmutz J."/>
            <person name="Schouten H.J."/>
            <person name="Shapiro H."/>
            <person name="Stergiopoulos I."/>
            <person name="Torriani S.F.F."/>
            <person name="Tu H."/>
            <person name="de Vries R.P."/>
            <person name="Waalwijk C."/>
            <person name="Ware S.B."/>
            <person name="Wiebenga A."/>
            <person name="Zwiers L.-H."/>
            <person name="Oliver R.P."/>
            <person name="Grigoriev I.V."/>
            <person name="Kema G.H.J."/>
        </authorList>
    </citation>
    <scope>NUCLEOTIDE SEQUENCE [LARGE SCALE GENOMIC DNA]</scope>
    <source>
        <strain evidence="3">CBS 115943 / IPO323</strain>
    </source>
</reference>
<feature type="region of interest" description="Disordered" evidence="1">
    <location>
        <begin position="315"/>
        <end position="338"/>
    </location>
</feature>
<dbReference type="RefSeq" id="XP_003856008.1">
    <property type="nucleotide sequence ID" value="XM_003855960.1"/>
</dbReference>
<gene>
    <name evidence="2" type="ORF">MYCGRDRAFT_88907</name>
</gene>
<dbReference type="EMBL" id="CM001196">
    <property type="protein sequence ID" value="EGP90984.1"/>
    <property type="molecule type" value="Genomic_DNA"/>
</dbReference>
<sequence length="881" mass="99132">MASRVRATTGPAEYWDQSSVSRISSDDVRALSTLKDFIPSDLVASFITSPPDNSTNVPEQYMKCYGSLRRPSWSWIQSIRSHDHNPILPGLRGRSIANGEVPVSRVLSRTPLSITRYEINATQHAPEPELNAVDTWRSAALSAKPEETPPRLQMGTSDASHQKDPVKGYIFSPLDRERIFGRANRRNVAKHVSSREVKLKSKYGIQKARHNFTETDDWRITLRLLEHITEADPKLYLKKLVRVNLPEGISAEFKGNAGVAVAEIMDRTNCHVQMAPGKITYKSNRPDSFTALDLLGSFRENALALDLLPEYVTIRGPKEDNPQGIDSEDKDHVPSEDAVLTPDTNTVRVQTLHDAREAPQNGKIPIRSVWANIRSGEDTISTRLAQRPKIFTTLSMSTYISDLCRPMPRQIQHEVQSRDQPGIRGGHVGSVGQELLSMFRDRTLAKFLSTRSLSMIIDFFEKNRHLDAFRELVGSLGEAEYAFTASDWNRILAATAKDGDVHNHYYTLKAMLRQGLSPTPRTWVTFHDLVCRRFPSAAHLVADAMHSKGVLQDRQAAEMVARNAVEYDLTRTLAKNKGVEAFIQFYDHRFQHSYGLSNFNWLSIHSANRMLKTLLTAGRKLDVFYVLDVVKQRNPKAEFNEDTLDTLLSSALFSQDVRLAISILRYFRVGEPGSPPLSDKSWDMLFTLVWRRRYYNTLKVVWYYACAGGHSTSSMVRRMHGSLYRPLSVLQAEKGISRGDMWVAFAPRIALGLVTDLEPYSMLGFSGMQAAAGESPGANEADSHLSTKRADLRSMIAVVNEDVEAFRFCRPTNMLIDMLESAYIRDIAWKDRGLGVPSGLGSTWSTPKLMFHEMAKDAVHVPLSKRLPDRVIVSASNNDKK</sequence>
<dbReference type="STRING" id="336722.F9WXN8"/>
<evidence type="ECO:0000313" key="2">
    <source>
        <dbReference type="EMBL" id="EGP90984.1"/>
    </source>
</evidence>
<dbReference type="eggNOG" id="ENOG502TMS4">
    <property type="taxonomic scope" value="Eukaryota"/>
</dbReference>
<dbReference type="InParanoid" id="F9WXN8"/>
<accession>F9WXN8</accession>
<keyword evidence="3" id="KW-1185">Reference proteome</keyword>
<evidence type="ECO:0000313" key="3">
    <source>
        <dbReference type="Proteomes" id="UP000008062"/>
    </source>
</evidence>
<dbReference type="OMA" id="ECENGSE"/>
<dbReference type="OrthoDB" id="185373at2759"/>
<feature type="compositionally biased region" description="Basic and acidic residues" evidence="1">
    <location>
        <begin position="316"/>
        <end position="335"/>
    </location>
</feature>
<evidence type="ECO:0008006" key="4">
    <source>
        <dbReference type="Google" id="ProtNLM"/>
    </source>
</evidence>
<dbReference type="Proteomes" id="UP000008062">
    <property type="component" value="Chromosome 1"/>
</dbReference>
<name>F9WXN8_ZYMTI</name>
<dbReference type="GeneID" id="13403219"/>
<dbReference type="Gene3D" id="1.25.40.10">
    <property type="entry name" value="Tetratricopeptide repeat domain"/>
    <property type="match status" value="1"/>
</dbReference>
<evidence type="ECO:0000256" key="1">
    <source>
        <dbReference type="SAM" id="MobiDB-lite"/>
    </source>
</evidence>
<dbReference type="HOGENOM" id="CLU_326838_0_0_1"/>
<dbReference type="InterPro" id="IPR011990">
    <property type="entry name" value="TPR-like_helical_dom_sf"/>
</dbReference>
<dbReference type="AlphaFoldDB" id="F9WXN8"/>
<feature type="region of interest" description="Disordered" evidence="1">
    <location>
        <begin position="143"/>
        <end position="166"/>
    </location>
</feature>
<organism evidence="2 3">
    <name type="scientific">Zymoseptoria tritici (strain CBS 115943 / IPO323)</name>
    <name type="common">Speckled leaf blotch fungus</name>
    <name type="synonym">Septoria tritici</name>
    <dbReference type="NCBI Taxonomy" id="336722"/>
    <lineage>
        <taxon>Eukaryota</taxon>
        <taxon>Fungi</taxon>
        <taxon>Dikarya</taxon>
        <taxon>Ascomycota</taxon>
        <taxon>Pezizomycotina</taxon>
        <taxon>Dothideomycetes</taxon>
        <taxon>Dothideomycetidae</taxon>
        <taxon>Mycosphaerellales</taxon>
        <taxon>Mycosphaerellaceae</taxon>
        <taxon>Zymoseptoria</taxon>
    </lineage>
</organism>
<proteinExistence type="predicted"/>
<dbReference type="KEGG" id="ztr:MYCGRDRAFT_88907"/>